<evidence type="ECO:0000256" key="1">
    <source>
        <dbReference type="SAM" id="SignalP"/>
    </source>
</evidence>
<gene>
    <name evidence="2" type="ORF">K469DRAFT_545250</name>
</gene>
<name>A0A6A6EY62_9PEZI</name>
<dbReference type="Proteomes" id="UP000800200">
    <property type="component" value="Unassembled WGS sequence"/>
</dbReference>
<keyword evidence="3" id="KW-1185">Reference proteome</keyword>
<dbReference type="EMBL" id="ML994610">
    <property type="protein sequence ID" value="KAF2195080.1"/>
    <property type="molecule type" value="Genomic_DNA"/>
</dbReference>
<organism evidence="2 3">
    <name type="scientific">Zopfia rhizophila CBS 207.26</name>
    <dbReference type="NCBI Taxonomy" id="1314779"/>
    <lineage>
        <taxon>Eukaryota</taxon>
        <taxon>Fungi</taxon>
        <taxon>Dikarya</taxon>
        <taxon>Ascomycota</taxon>
        <taxon>Pezizomycotina</taxon>
        <taxon>Dothideomycetes</taxon>
        <taxon>Dothideomycetes incertae sedis</taxon>
        <taxon>Zopfiaceae</taxon>
        <taxon>Zopfia</taxon>
    </lineage>
</organism>
<keyword evidence="1" id="KW-0732">Signal</keyword>
<accession>A0A6A6EY62</accession>
<proteinExistence type="predicted"/>
<evidence type="ECO:0000313" key="3">
    <source>
        <dbReference type="Proteomes" id="UP000800200"/>
    </source>
</evidence>
<feature type="chain" id="PRO_5025369892" evidence="1">
    <location>
        <begin position="18"/>
        <end position="111"/>
    </location>
</feature>
<protein>
    <submittedName>
        <fullName evidence="2">Uncharacterized protein</fullName>
    </submittedName>
</protein>
<evidence type="ECO:0000313" key="2">
    <source>
        <dbReference type="EMBL" id="KAF2195080.1"/>
    </source>
</evidence>
<reference evidence="2" key="1">
    <citation type="journal article" date="2020" name="Stud. Mycol.">
        <title>101 Dothideomycetes genomes: a test case for predicting lifestyles and emergence of pathogens.</title>
        <authorList>
            <person name="Haridas S."/>
            <person name="Albert R."/>
            <person name="Binder M."/>
            <person name="Bloem J."/>
            <person name="Labutti K."/>
            <person name="Salamov A."/>
            <person name="Andreopoulos B."/>
            <person name="Baker S."/>
            <person name="Barry K."/>
            <person name="Bills G."/>
            <person name="Bluhm B."/>
            <person name="Cannon C."/>
            <person name="Castanera R."/>
            <person name="Culley D."/>
            <person name="Daum C."/>
            <person name="Ezra D."/>
            <person name="Gonzalez J."/>
            <person name="Henrissat B."/>
            <person name="Kuo A."/>
            <person name="Liang C."/>
            <person name="Lipzen A."/>
            <person name="Lutzoni F."/>
            <person name="Magnuson J."/>
            <person name="Mondo S."/>
            <person name="Nolan M."/>
            <person name="Ohm R."/>
            <person name="Pangilinan J."/>
            <person name="Park H.-J."/>
            <person name="Ramirez L."/>
            <person name="Alfaro M."/>
            <person name="Sun H."/>
            <person name="Tritt A."/>
            <person name="Yoshinaga Y."/>
            <person name="Zwiers L.-H."/>
            <person name="Turgeon B."/>
            <person name="Goodwin S."/>
            <person name="Spatafora J."/>
            <person name="Crous P."/>
            <person name="Grigoriev I."/>
        </authorList>
    </citation>
    <scope>NUCLEOTIDE SEQUENCE</scope>
    <source>
        <strain evidence="2">CBS 207.26</strain>
    </source>
</reference>
<sequence length="111" mass="12408">MKLLNIALVLFPFATLSSPISSPNPLAEAASTLEARDKYCNLHPDVTGPQGCDEDRWNGKRVRTVNLGERFGVRCWSTGKNINGNTKWDYVPGWNCWISARWTNSGCESTF</sequence>
<dbReference type="OrthoDB" id="3477104at2759"/>
<feature type="signal peptide" evidence="1">
    <location>
        <begin position="1"/>
        <end position="17"/>
    </location>
</feature>
<dbReference type="AlphaFoldDB" id="A0A6A6EY62"/>